<dbReference type="AlphaFoldDB" id="A0A2I0K8B6"/>
<gene>
    <name evidence="2" type="ORF">CRG98_014848</name>
</gene>
<evidence type="ECO:0000256" key="1">
    <source>
        <dbReference type="SAM" id="MobiDB-lite"/>
    </source>
</evidence>
<comment type="caution">
    <text evidence="2">The sequence shown here is derived from an EMBL/GenBank/DDBJ whole genome shotgun (WGS) entry which is preliminary data.</text>
</comment>
<feature type="region of interest" description="Disordered" evidence="1">
    <location>
        <begin position="1"/>
        <end position="21"/>
    </location>
</feature>
<reference evidence="2 3" key="1">
    <citation type="submission" date="2017-11" db="EMBL/GenBank/DDBJ databases">
        <title>De-novo sequencing of pomegranate (Punica granatum L.) genome.</title>
        <authorList>
            <person name="Akparov Z."/>
            <person name="Amiraslanov A."/>
            <person name="Hajiyeva S."/>
            <person name="Abbasov M."/>
            <person name="Kaur K."/>
            <person name="Hamwieh A."/>
            <person name="Solovyev V."/>
            <person name="Salamov A."/>
            <person name="Braich B."/>
            <person name="Kosarev P."/>
            <person name="Mahmoud A."/>
            <person name="Hajiyev E."/>
            <person name="Babayeva S."/>
            <person name="Izzatullayeva V."/>
            <person name="Mammadov A."/>
            <person name="Mammadov A."/>
            <person name="Sharifova S."/>
            <person name="Ojaghi J."/>
            <person name="Eynullazada K."/>
            <person name="Bayramov B."/>
            <person name="Abdulazimova A."/>
            <person name="Shahmuradov I."/>
        </authorList>
    </citation>
    <scope>NUCLEOTIDE SEQUENCE [LARGE SCALE GENOMIC DNA]</scope>
    <source>
        <strain evidence="3">cv. AG2017</strain>
        <tissue evidence="2">Leaf</tissue>
    </source>
</reference>
<name>A0A2I0K8B6_PUNGR</name>
<proteinExistence type="predicted"/>
<keyword evidence="3" id="KW-1185">Reference proteome</keyword>
<dbReference type="EMBL" id="PGOL01000795">
    <property type="protein sequence ID" value="PKI64779.1"/>
    <property type="molecule type" value="Genomic_DNA"/>
</dbReference>
<sequence>MPVRAPDAPARMLTSSRAPPVCSRTPSRAPILAQTCILCTRASFQAFNRVTRLSNTSLTLSSYPEASAFGSRGLGVSTFLWGHVTDTRERRSRHLSFYDPKVEGGEVTWV</sequence>
<evidence type="ECO:0000313" key="2">
    <source>
        <dbReference type="EMBL" id="PKI64779.1"/>
    </source>
</evidence>
<accession>A0A2I0K8B6</accession>
<protein>
    <submittedName>
        <fullName evidence="2">Uncharacterized protein</fullName>
    </submittedName>
</protein>
<dbReference type="Proteomes" id="UP000233551">
    <property type="component" value="Unassembled WGS sequence"/>
</dbReference>
<evidence type="ECO:0000313" key="3">
    <source>
        <dbReference type="Proteomes" id="UP000233551"/>
    </source>
</evidence>
<organism evidence="2 3">
    <name type="scientific">Punica granatum</name>
    <name type="common">Pomegranate</name>
    <dbReference type="NCBI Taxonomy" id="22663"/>
    <lineage>
        <taxon>Eukaryota</taxon>
        <taxon>Viridiplantae</taxon>
        <taxon>Streptophyta</taxon>
        <taxon>Embryophyta</taxon>
        <taxon>Tracheophyta</taxon>
        <taxon>Spermatophyta</taxon>
        <taxon>Magnoliopsida</taxon>
        <taxon>eudicotyledons</taxon>
        <taxon>Gunneridae</taxon>
        <taxon>Pentapetalae</taxon>
        <taxon>rosids</taxon>
        <taxon>malvids</taxon>
        <taxon>Myrtales</taxon>
        <taxon>Lythraceae</taxon>
        <taxon>Punica</taxon>
    </lineage>
</organism>